<comment type="catalytic activity">
    <reaction evidence="1 14">
        <text>Hydrolyzes free adenine bases from 7,8-dihydro-8-oxoguanine:adenine mismatched double-stranded DNA, leaving an apurinic site.</text>
        <dbReference type="EC" id="3.2.2.31"/>
    </reaction>
</comment>
<dbReference type="Proteomes" id="UP001259982">
    <property type="component" value="Unassembled WGS sequence"/>
</dbReference>
<name>A0ABU3BB62_9GAMM</name>
<evidence type="ECO:0000256" key="13">
    <source>
        <dbReference type="ARBA" id="ARBA00023295"/>
    </source>
</evidence>
<dbReference type="Gene3D" id="1.10.1670.10">
    <property type="entry name" value="Helix-hairpin-Helix base-excision DNA repair enzymes (C-terminal)"/>
    <property type="match status" value="1"/>
</dbReference>
<keyword evidence="8 14" id="KW-0227">DNA damage</keyword>
<keyword evidence="17" id="KW-1185">Reference proteome</keyword>
<dbReference type="InterPro" id="IPR004036">
    <property type="entry name" value="Endonuclease-III-like_CS2"/>
</dbReference>
<dbReference type="SMART" id="SM00478">
    <property type="entry name" value="ENDO3c"/>
    <property type="match status" value="1"/>
</dbReference>
<dbReference type="EMBL" id="JAVRHY010000019">
    <property type="protein sequence ID" value="MDT0619717.1"/>
    <property type="molecule type" value="Genomic_DNA"/>
</dbReference>
<dbReference type="InterPro" id="IPR003265">
    <property type="entry name" value="HhH-GPD_domain"/>
</dbReference>
<dbReference type="Pfam" id="PF00730">
    <property type="entry name" value="HhH-GPD"/>
    <property type="match status" value="1"/>
</dbReference>
<dbReference type="InterPro" id="IPR000445">
    <property type="entry name" value="HhH_motif"/>
</dbReference>
<dbReference type="SUPFAM" id="SSF55811">
    <property type="entry name" value="Nudix"/>
    <property type="match status" value="1"/>
</dbReference>
<dbReference type="CDD" id="cd00056">
    <property type="entry name" value="ENDO3c"/>
    <property type="match status" value="1"/>
</dbReference>
<keyword evidence="12" id="KW-0234">DNA repair</keyword>
<evidence type="ECO:0000256" key="9">
    <source>
        <dbReference type="ARBA" id="ARBA00022801"/>
    </source>
</evidence>
<evidence type="ECO:0000256" key="2">
    <source>
        <dbReference type="ARBA" id="ARBA00002933"/>
    </source>
</evidence>
<evidence type="ECO:0000256" key="1">
    <source>
        <dbReference type="ARBA" id="ARBA00000843"/>
    </source>
</evidence>
<dbReference type="RefSeq" id="WP_311660330.1">
    <property type="nucleotide sequence ID" value="NZ_JAVRHY010000019.1"/>
</dbReference>
<comment type="cofactor">
    <cofactor evidence="14">
        <name>[4Fe-4S] cluster</name>
        <dbReference type="ChEBI" id="CHEBI:49883"/>
    </cofactor>
    <text evidence="14">Binds 1 [4Fe-4S] cluster.</text>
</comment>
<sequence>MTRVRPAGAGGDRQSSPPTEFARRLLAWFDHHGRHDLPWQNPRSGYRVWVSEVMLQQTQVATVIPYFQAFMARFPTVADFAAADSDAVMQHWAGLGYYARARNLHAAARQIVAEHGGELPADPAALQALPGIGRSTAGAIAAQAFGRRAAMLDGNAKRVLARLHAERGAPGESAWEKRLWAHAEHHTPYQRLADYTQAIMDLGATVCGRGQPACDRCPVTDLCAARRAGIEAEIPAPRKRRQRPIRCTRMLVLRRADDQLLLHRRPPAGIWGGLWALPELPDDAEPVDYCRRQLGVEPLSAGEELTEVQHGFTHFQLHIRPLALRVRDGAGIMDDDQQLAWHPRTRPPALPAPLARLIRQLPGDEST</sequence>
<evidence type="ECO:0000256" key="8">
    <source>
        <dbReference type="ARBA" id="ARBA00022763"/>
    </source>
</evidence>
<dbReference type="InterPro" id="IPR029119">
    <property type="entry name" value="MutY_C"/>
</dbReference>
<dbReference type="CDD" id="cd03431">
    <property type="entry name" value="NUDIX_DNA_Glycosylase_C-MutY"/>
    <property type="match status" value="1"/>
</dbReference>
<dbReference type="SUPFAM" id="SSF48150">
    <property type="entry name" value="DNA-glycosylase"/>
    <property type="match status" value="1"/>
</dbReference>
<evidence type="ECO:0000256" key="4">
    <source>
        <dbReference type="ARBA" id="ARBA00012045"/>
    </source>
</evidence>
<dbReference type="InterPro" id="IPR023170">
    <property type="entry name" value="HhH_base_excis_C"/>
</dbReference>
<dbReference type="PANTHER" id="PTHR42944:SF1">
    <property type="entry name" value="ADENINE DNA GLYCOSYLASE"/>
    <property type="match status" value="1"/>
</dbReference>
<dbReference type="InterPro" id="IPR011257">
    <property type="entry name" value="DNA_glycosylase"/>
</dbReference>
<keyword evidence="6" id="KW-0004">4Fe-4S</keyword>
<dbReference type="NCBIfam" id="TIGR01084">
    <property type="entry name" value="mutY"/>
    <property type="match status" value="1"/>
</dbReference>
<evidence type="ECO:0000256" key="7">
    <source>
        <dbReference type="ARBA" id="ARBA00022723"/>
    </source>
</evidence>
<comment type="caution">
    <text evidence="16">The sequence shown here is derived from an EMBL/GenBank/DDBJ whole genome shotgun (WGS) entry which is preliminary data.</text>
</comment>
<organism evidence="16 17">
    <name type="scientific">Spectribacter acetivorans</name>
    <dbReference type="NCBI Taxonomy" id="3075603"/>
    <lineage>
        <taxon>Bacteria</taxon>
        <taxon>Pseudomonadati</taxon>
        <taxon>Pseudomonadota</taxon>
        <taxon>Gammaproteobacteria</taxon>
        <taxon>Salinisphaerales</taxon>
        <taxon>Salinisphaeraceae</taxon>
        <taxon>Spectribacter</taxon>
    </lineage>
</organism>
<feature type="domain" description="HhH-GPD" evidence="15">
    <location>
        <begin position="54"/>
        <end position="205"/>
    </location>
</feature>
<evidence type="ECO:0000256" key="12">
    <source>
        <dbReference type="ARBA" id="ARBA00023204"/>
    </source>
</evidence>
<dbReference type="Gene3D" id="3.90.79.10">
    <property type="entry name" value="Nucleoside Triphosphate Pyrophosphohydrolase"/>
    <property type="match status" value="1"/>
</dbReference>
<evidence type="ECO:0000256" key="10">
    <source>
        <dbReference type="ARBA" id="ARBA00023004"/>
    </source>
</evidence>
<evidence type="ECO:0000256" key="5">
    <source>
        <dbReference type="ARBA" id="ARBA00022023"/>
    </source>
</evidence>
<evidence type="ECO:0000313" key="17">
    <source>
        <dbReference type="Proteomes" id="UP001259982"/>
    </source>
</evidence>
<keyword evidence="13 14" id="KW-0326">Glycosidase</keyword>
<dbReference type="Pfam" id="PF00633">
    <property type="entry name" value="HHH"/>
    <property type="match status" value="1"/>
</dbReference>
<protein>
    <recommendedName>
        <fullName evidence="5 14">Adenine DNA glycosylase</fullName>
        <ecNumber evidence="4 14">3.2.2.31</ecNumber>
    </recommendedName>
</protein>
<dbReference type="PANTHER" id="PTHR42944">
    <property type="entry name" value="ADENINE DNA GLYCOSYLASE"/>
    <property type="match status" value="1"/>
</dbReference>
<evidence type="ECO:0000259" key="15">
    <source>
        <dbReference type="SMART" id="SM00478"/>
    </source>
</evidence>
<comment type="similarity">
    <text evidence="3 14">Belongs to the Nth/MutY family.</text>
</comment>
<keyword evidence="11" id="KW-0411">Iron-sulfur</keyword>
<gene>
    <name evidence="16" type="primary">mutY</name>
    <name evidence="16" type="ORF">RM531_14655</name>
</gene>
<dbReference type="InterPro" id="IPR005760">
    <property type="entry name" value="A/G_AdeGlyc_MutY"/>
</dbReference>
<evidence type="ECO:0000313" key="16">
    <source>
        <dbReference type="EMBL" id="MDT0619717.1"/>
    </source>
</evidence>
<evidence type="ECO:0000256" key="6">
    <source>
        <dbReference type="ARBA" id="ARBA00022485"/>
    </source>
</evidence>
<reference evidence="16 17" key="1">
    <citation type="submission" date="2023-09" db="EMBL/GenBank/DDBJ databases">
        <authorList>
            <person name="Rey-Velasco X."/>
        </authorList>
    </citation>
    <scope>NUCLEOTIDE SEQUENCE [LARGE SCALE GENOMIC DNA]</scope>
    <source>
        <strain evidence="16 17">P385</strain>
    </source>
</reference>
<proteinExistence type="inferred from homology"/>
<dbReference type="EC" id="3.2.2.31" evidence="4 14"/>
<comment type="function">
    <text evidence="2">Adenine glycosylase active on G-A mispairs. MutY also corrects error-prone DNA synthesis past GO lesions which are due to the oxidatively damaged form of guanine: 7,8-dihydro-8-oxoguanine (8-oxo-dGTP).</text>
</comment>
<dbReference type="PROSITE" id="PS01155">
    <property type="entry name" value="ENDONUCLEASE_III_2"/>
    <property type="match status" value="1"/>
</dbReference>
<accession>A0ABU3BB62</accession>
<evidence type="ECO:0000256" key="11">
    <source>
        <dbReference type="ARBA" id="ARBA00023014"/>
    </source>
</evidence>
<dbReference type="Pfam" id="PF14815">
    <property type="entry name" value="NUDIX_4"/>
    <property type="match status" value="1"/>
</dbReference>
<dbReference type="InterPro" id="IPR015797">
    <property type="entry name" value="NUDIX_hydrolase-like_dom_sf"/>
</dbReference>
<dbReference type="Gene3D" id="1.10.340.30">
    <property type="entry name" value="Hypothetical protein, domain 2"/>
    <property type="match status" value="1"/>
</dbReference>
<keyword evidence="10 14" id="KW-0408">Iron</keyword>
<keyword evidence="7" id="KW-0479">Metal-binding</keyword>
<dbReference type="InterPro" id="IPR044298">
    <property type="entry name" value="MIG/MutY"/>
</dbReference>
<evidence type="ECO:0000256" key="3">
    <source>
        <dbReference type="ARBA" id="ARBA00008343"/>
    </source>
</evidence>
<keyword evidence="9" id="KW-0378">Hydrolase</keyword>
<evidence type="ECO:0000256" key="14">
    <source>
        <dbReference type="RuleBase" id="RU365096"/>
    </source>
</evidence>